<reference evidence="2" key="1">
    <citation type="submission" date="2020-12" db="EMBL/GenBank/DDBJ databases">
        <title>Metabolic potential, ecology and presence of endohyphal bacteria is reflected in genomic diversity of Mucoromycotina.</title>
        <authorList>
            <person name="Muszewska A."/>
            <person name="Okrasinska A."/>
            <person name="Steczkiewicz K."/>
            <person name="Drgas O."/>
            <person name="Orlowska M."/>
            <person name="Perlinska-Lenart U."/>
            <person name="Aleksandrzak-Piekarczyk T."/>
            <person name="Szatraj K."/>
            <person name="Zielenkiewicz U."/>
            <person name="Pilsyk S."/>
            <person name="Malc E."/>
            <person name="Mieczkowski P."/>
            <person name="Kruszewska J.S."/>
            <person name="Biernat P."/>
            <person name="Pawlowska J."/>
        </authorList>
    </citation>
    <scope>NUCLEOTIDE SEQUENCE</scope>
    <source>
        <strain evidence="2">WA0000017839</strain>
    </source>
</reference>
<evidence type="ECO:0000313" key="2">
    <source>
        <dbReference type="EMBL" id="KAG2197624.1"/>
    </source>
</evidence>
<evidence type="ECO:0000313" key="3">
    <source>
        <dbReference type="Proteomes" id="UP000603453"/>
    </source>
</evidence>
<name>A0A8H7QRS7_9FUNG</name>
<dbReference type="SUPFAM" id="SSF52058">
    <property type="entry name" value="L domain-like"/>
    <property type="match status" value="1"/>
</dbReference>
<proteinExistence type="predicted"/>
<dbReference type="InterPro" id="IPR001810">
    <property type="entry name" value="F-box_dom"/>
</dbReference>
<gene>
    <name evidence="2" type="ORF">INT47_006687</name>
</gene>
<dbReference type="Proteomes" id="UP000603453">
    <property type="component" value="Unassembled WGS sequence"/>
</dbReference>
<accession>A0A8H7QRS7</accession>
<evidence type="ECO:0000259" key="1">
    <source>
        <dbReference type="Pfam" id="PF12937"/>
    </source>
</evidence>
<feature type="domain" description="F-box" evidence="1">
    <location>
        <begin position="4"/>
        <end position="52"/>
    </location>
</feature>
<keyword evidence="3" id="KW-1185">Reference proteome</keyword>
<dbReference type="EMBL" id="JAEPRD010000125">
    <property type="protein sequence ID" value="KAG2197624.1"/>
    <property type="molecule type" value="Genomic_DNA"/>
</dbReference>
<sequence>MSNWSHLPTELLIEIIELAYHDKLELQRGVSRLMLVCKNWCRITQTLLYKEVSMLSIKQHDTFLTCMSRYSTGMNQLVRSFKVYSEITNVKLEEDLGLILNALPNLRILLAKPQKGSFFARLLLELYSYPNRPTQLIMIPGFSSELEQDARAYQYAVWALMKTLAHMVLPDWCILPHRIITPLEEFRNLVSLGLRVSSLSQMSEIATIVPRCPNLTGLQISRNTGYNPFEEDQIKVIDTTCVQPVSHLVELVIDTGVVTTSHYIMRLLMKLFPQLESWLMYTDRKTAPNYQYDALSWKIPTEVWVEFLTYVDNINVFYGPRLVISSLHQVLRKISISTKFCKEIMVKYERFSPQSDNQGRPILDIHPLIIHDMDHVYGIYETIVWYTPSEYRIHLPHESLIEQIGFQLEHLSVNLSMVSERRIAPPAMEGHGKKRFGHFINHVFMHCPVLRALVITGANLVFCDDGDKEGPRSLKLLHLQNCKIFHRRDFLSDLSRRLPFRLEFMVIDHCNFNVRANELALHVEMPFTVMGCLFYSRKKQQVINYSRMVIKITKTSQKPLYYRLYDKHKLESLSSQEEFEGCVRDNQTSAIQITCSNIEKLLIRAFGFKILIFPKEKVEYVDGQDYIKSSSELKYVQT</sequence>
<comment type="caution">
    <text evidence="2">The sequence shown here is derived from an EMBL/GenBank/DDBJ whole genome shotgun (WGS) entry which is preliminary data.</text>
</comment>
<dbReference type="AlphaFoldDB" id="A0A8H7QRS7"/>
<protein>
    <recommendedName>
        <fullName evidence="1">F-box domain-containing protein</fullName>
    </recommendedName>
</protein>
<dbReference type="Pfam" id="PF12937">
    <property type="entry name" value="F-box-like"/>
    <property type="match status" value="1"/>
</dbReference>
<dbReference type="OrthoDB" id="2253871at2759"/>
<organism evidence="2 3">
    <name type="scientific">Mucor saturninus</name>
    <dbReference type="NCBI Taxonomy" id="64648"/>
    <lineage>
        <taxon>Eukaryota</taxon>
        <taxon>Fungi</taxon>
        <taxon>Fungi incertae sedis</taxon>
        <taxon>Mucoromycota</taxon>
        <taxon>Mucoromycotina</taxon>
        <taxon>Mucoromycetes</taxon>
        <taxon>Mucorales</taxon>
        <taxon>Mucorineae</taxon>
        <taxon>Mucoraceae</taxon>
        <taxon>Mucor</taxon>
    </lineage>
</organism>